<sequence>MFFHRSDGVGLLSVALVAALGFAVKYLYPPANGPAKQLCVFEAHSLHEAAQYVFDAMYSSSPLSDPDGPRLMSRHILDVIADSTGTVGMLPVLQAGAILADGKTKSHAQLLRSLQVPFVVRGHVPAINLDSFWRSPADLCRALPALCDHGGTRWEHEGNQLNHCGTTTNIEHDAKRRCGTTNATVNMSLRQWLSESDAAPAPGLGDTWSSHGFADDLANTSLLQALQPILDPIAGMGAGSISQHRLRVGRSKLISNFHFDVFNNWILAVAGSKRAVLLHPYDDACLQVEENESSNSYRNSPLPVQHAREWLKENCPEFSSNEPRALQHRFEEGDLLFIPAYWSHFVETTASPTNGWWVSLNHYYAETQPVGQTQEQKENGNLLYECTCPLERPLSSDVTLPWCTGEYAGLRA</sequence>
<dbReference type="Pfam" id="PF13621">
    <property type="entry name" value="Cupin_8"/>
    <property type="match status" value="1"/>
</dbReference>
<dbReference type="PROSITE" id="PS51184">
    <property type="entry name" value="JMJC"/>
    <property type="match status" value="1"/>
</dbReference>
<keyword evidence="3" id="KW-1185">Reference proteome</keyword>
<name>A0A813HMT2_POLGL</name>
<dbReference type="SUPFAM" id="SSF51197">
    <property type="entry name" value="Clavaminate synthase-like"/>
    <property type="match status" value="1"/>
</dbReference>
<dbReference type="EMBL" id="CAJNNV010032256">
    <property type="protein sequence ID" value="CAE8639451.1"/>
    <property type="molecule type" value="Genomic_DNA"/>
</dbReference>
<dbReference type="Proteomes" id="UP000654075">
    <property type="component" value="Unassembled WGS sequence"/>
</dbReference>
<organism evidence="2 3">
    <name type="scientific">Polarella glacialis</name>
    <name type="common">Dinoflagellate</name>
    <dbReference type="NCBI Taxonomy" id="89957"/>
    <lineage>
        <taxon>Eukaryota</taxon>
        <taxon>Sar</taxon>
        <taxon>Alveolata</taxon>
        <taxon>Dinophyceae</taxon>
        <taxon>Suessiales</taxon>
        <taxon>Suessiaceae</taxon>
        <taxon>Polarella</taxon>
    </lineage>
</organism>
<dbReference type="InterPro" id="IPR041667">
    <property type="entry name" value="Cupin_8"/>
</dbReference>
<dbReference type="Gene3D" id="2.60.120.650">
    <property type="entry name" value="Cupin"/>
    <property type="match status" value="1"/>
</dbReference>
<feature type="domain" description="JmjC" evidence="1">
    <location>
        <begin position="206"/>
        <end position="373"/>
    </location>
</feature>
<comment type="caution">
    <text evidence="2">The sequence shown here is derived from an EMBL/GenBank/DDBJ whole genome shotgun (WGS) entry which is preliminary data.</text>
</comment>
<gene>
    <name evidence="2" type="ORF">PGLA1383_LOCUS54487</name>
</gene>
<dbReference type="OrthoDB" id="263283at2759"/>
<dbReference type="PANTHER" id="PTHR12461">
    <property type="entry name" value="HYPOXIA-INDUCIBLE FACTOR 1 ALPHA INHIBITOR-RELATED"/>
    <property type="match status" value="1"/>
</dbReference>
<evidence type="ECO:0000313" key="3">
    <source>
        <dbReference type="Proteomes" id="UP000654075"/>
    </source>
</evidence>
<reference evidence="2" key="1">
    <citation type="submission" date="2021-02" db="EMBL/GenBank/DDBJ databases">
        <authorList>
            <person name="Dougan E. K."/>
            <person name="Rhodes N."/>
            <person name="Thang M."/>
            <person name="Chan C."/>
        </authorList>
    </citation>
    <scope>NUCLEOTIDE SEQUENCE</scope>
</reference>
<evidence type="ECO:0000259" key="1">
    <source>
        <dbReference type="PROSITE" id="PS51184"/>
    </source>
</evidence>
<dbReference type="AlphaFoldDB" id="A0A813HMT2"/>
<accession>A0A813HMT2</accession>
<proteinExistence type="predicted"/>
<dbReference type="PANTHER" id="PTHR12461:SF105">
    <property type="entry name" value="HYPOXIA-INDUCIBLE FACTOR 1-ALPHA INHIBITOR"/>
    <property type="match status" value="1"/>
</dbReference>
<dbReference type="InterPro" id="IPR003347">
    <property type="entry name" value="JmjC_dom"/>
</dbReference>
<protein>
    <recommendedName>
        <fullName evidence="1">JmjC domain-containing protein</fullName>
    </recommendedName>
</protein>
<evidence type="ECO:0000313" key="2">
    <source>
        <dbReference type="EMBL" id="CAE8639451.1"/>
    </source>
</evidence>